<protein>
    <submittedName>
        <fullName evidence="2">ROK family protein</fullName>
    </submittedName>
</protein>
<evidence type="ECO:0000313" key="3">
    <source>
        <dbReference type="Proteomes" id="UP000824241"/>
    </source>
</evidence>
<dbReference type="Gene3D" id="3.30.420.40">
    <property type="match status" value="2"/>
</dbReference>
<evidence type="ECO:0000256" key="1">
    <source>
        <dbReference type="ARBA" id="ARBA00006479"/>
    </source>
</evidence>
<dbReference type="PANTHER" id="PTHR18964">
    <property type="entry name" value="ROK (REPRESSOR, ORF, KINASE) FAMILY"/>
    <property type="match status" value="1"/>
</dbReference>
<dbReference type="Pfam" id="PF00480">
    <property type="entry name" value="ROK"/>
    <property type="match status" value="1"/>
</dbReference>
<dbReference type="PANTHER" id="PTHR18964:SF149">
    <property type="entry name" value="BIFUNCTIONAL UDP-N-ACETYLGLUCOSAMINE 2-EPIMERASE_N-ACETYLMANNOSAMINE KINASE"/>
    <property type="match status" value="1"/>
</dbReference>
<dbReference type="InterPro" id="IPR043129">
    <property type="entry name" value="ATPase_NBD"/>
</dbReference>
<gene>
    <name evidence="2" type="ORF">IAB37_03955</name>
</gene>
<dbReference type="Proteomes" id="UP000824241">
    <property type="component" value="Unassembled WGS sequence"/>
</dbReference>
<name>A0A9D1J4J2_9FIRM</name>
<dbReference type="CDD" id="cd24152">
    <property type="entry name" value="ASKHA_NBD_ROK-like"/>
    <property type="match status" value="1"/>
</dbReference>
<reference evidence="2" key="2">
    <citation type="journal article" date="2021" name="PeerJ">
        <title>Extensive microbial diversity within the chicken gut microbiome revealed by metagenomics and culture.</title>
        <authorList>
            <person name="Gilroy R."/>
            <person name="Ravi A."/>
            <person name="Getino M."/>
            <person name="Pursley I."/>
            <person name="Horton D.L."/>
            <person name="Alikhan N.F."/>
            <person name="Baker D."/>
            <person name="Gharbi K."/>
            <person name="Hall N."/>
            <person name="Watson M."/>
            <person name="Adriaenssens E.M."/>
            <person name="Foster-Nyarko E."/>
            <person name="Jarju S."/>
            <person name="Secka A."/>
            <person name="Antonio M."/>
            <person name="Oren A."/>
            <person name="Chaudhuri R.R."/>
            <person name="La Ragione R."/>
            <person name="Hildebrand F."/>
            <person name="Pallen M.J."/>
        </authorList>
    </citation>
    <scope>NUCLEOTIDE SEQUENCE</scope>
    <source>
        <strain evidence="2">CHK189-12415</strain>
    </source>
</reference>
<comment type="similarity">
    <text evidence="1">Belongs to the ROK (NagC/XylR) family.</text>
</comment>
<dbReference type="SUPFAM" id="SSF53067">
    <property type="entry name" value="Actin-like ATPase domain"/>
    <property type="match status" value="1"/>
</dbReference>
<organism evidence="2 3">
    <name type="scientific">Candidatus Faecivivens stercoravium</name>
    <dbReference type="NCBI Taxonomy" id="2840803"/>
    <lineage>
        <taxon>Bacteria</taxon>
        <taxon>Bacillati</taxon>
        <taxon>Bacillota</taxon>
        <taxon>Clostridia</taxon>
        <taxon>Eubacteriales</taxon>
        <taxon>Oscillospiraceae</taxon>
        <taxon>Oscillospiraceae incertae sedis</taxon>
        <taxon>Candidatus Faecivivens</taxon>
    </lineage>
</organism>
<evidence type="ECO:0000313" key="2">
    <source>
        <dbReference type="EMBL" id="HIR60712.1"/>
    </source>
</evidence>
<dbReference type="InterPro" id="IPR000600">
    <property type="entry name" value="ROK"/>
</dbReference>
<sequence length="333" mass="36086">MKCLVLDYGGSAVKYGLMDDASNLTCQGDIPAPRESLEQFVEETGKIYDRFKEEIDGIAISFPGAFDSETGTLVFGGAYMNILMGKSILGVLKERCPVPMEIENDGKAAALAEAWKGNLKDCKTGAAIVLGTGIGGGLIQDGKIIRGKNFSAGEFSSIIVGSGGYIEGSATFACSTTGIVERAAVLKGCKASSSMYMPMMAQTDPGYEERLRSTATGPQYPDMVMNGFELFKLLEAGDPDIERLYKEFIENNIRMIVNVINIYDPDRIVIGGGISKEPRLIADLQEAGKDLLKHCLSVVRSVDIQPCYYRSSANLYGAMYNFLLRQAPELITH</sequence>
<dbReference type="EMBL" id="DVHA01000128">
    <property type="protein sequence ID" value="HIR60712.1"/>
    <property type="molecule type" value="Genomic_DNA"/>
</dbReference>
<accession>A0A9D1J4J2</accession>
<proteinExistence type="inferred from homology"/>
<dbReference type="AlphaFoldDB" id="A0A9D1J4J2"/>
<comment type="caution">
    <text evidence="2">The sequence shown here is derived from an EMBL/GenBank/DDBJ whole genome shotgun (WGS) entry which is preliminary data.</text>
</comment>
<reference evidence="2" key="1">
    <citation type="submission" date="2020-10" db="EMBL/GenBank/DDBJ databases">
        <authorList>
            <person name="Gilroy R."/>
        </authorList>
    </citation>
    <scope>NUCLEOTIDE SEQUENCE</scope>
    <source>
        <strain evidence="2">CHK189-12415</strain>
    </source>
</reference>